<gene>
    <name evidence="4" type="ORF">SAMN05216285_2550</name>
</gene>
<reference evidence="5" key="1">
    <citation type="submission" date="2016-10" db="EMBL/GenBank/DDBJ databases">
        <authorList>
            <person name="Varghese N."/>
        </authorList>
    </citation>
    <scope>NUCLEOTIDE SEQUENCE [LARGE SCALE GENOMIC DNA]</scope>
    <source>
        <strain evidence="5">CGMCC 1.12284</strain>
    </source>
</reference>
<evidence type="ECO:0000256" key="2">
    <source>
        <dbReference type="SAM" id="Phobius"/>
    </source>
</evidence>
<feature type="transmembrane region" description="Helical" evidence="2">
    <location>
        <begin position="80"/>
        <end position="111"/>
    </location>
</feature>
<feature type="transmembrane region" description="Helical" evidence="2">
    <location>
        <begin position="179"/>
        <end position="197"/>
    </location>
</feature>
<feature type="compositionally biased region" description="Acidic residues" evidence="1">
    <location>
        <begin position="204"/>
        <end position="213"/>
    </location>
</feature>
<dbReference type="Proteomes" id="UP000183275">
    <property type="component" value="Unassembled WGS sequence"/>
</dbReference>
<protein>
    <recommendedName>
        <fullName evidence="3">DUF8173 domain-containing protein</fullName>
    </recommendedName>
</protein>
<name>A0A1I0PGF7_9EURY</name>
<dbReference type="STRING" id="1202768.SAMN05216285_2550"/>
<feature type="compositionally biased region" description="Basic and acidic residues" evidence="1">
    <location>
        <begin position="215"/>
        <end position="224"/>
    </location>
</feature>
<dbReference type="EMBL" id="FOIS01000003">
    <property type="protein sequence ID" value="SEW13533.1"/>
    <property type="molecule type" value="Genomic_DNA"/>
</dbReference>
<dbReference type="AlphaFoldDB" id="A0A1I0PGF7"/>
<organism evidence="4 5">
    <name type="scientific">Natrinema salifodinae</name>
    <dbReference type="NCBI Taxonomy" id="1202768"/>
    <lineage>
        <taxon>Archaea</taxon>
        <taxon>Methanobacteriati</taxon>
        <taxon>Methanobacteriota</taxon>
        <taxon>Stenosarchaea group</taxon>
        <taxon>Halobacteria</taxon>
        <taxon>Halobacteriales</taxon>
        <taxon>Natrialbaceae</taxon>
        <taxon>Natrinema</taxon>
    </lineage>
</organism>
<keyword evidence="2" id="KW-1133">Transmembrane helix</keyword>
<dbReference type="eggNOG" id="arCOG04555">
    <property type="taxonomic scope" value="Archaea"/>
</dbReference>
<evidence type="ECO:0000256" key="1">
    <source>
        <dbReference type="SAM" id="MobiDB-lite"/>
    </source>
</evidence>
<keyword evidence="5" id="KW-1185">Reference proteome</keyword>
<dbReference type="OrthoDB" id="188120at2157"/>
<feature type="domain" description="DUF8173" evidence="3">
    <location>
        <begin position="4"/>
        <end position="198"/>
    </location>
</feature>
<dbReference type="Pfam" id="PF26514">
    <property type="entry name" value="DUF8173"/>
    <property type="match status" value="1"/>
</dbReference>
<sequence>MHRVSVPLLASLVFYPGTVSAQDVPRPVTGEPTTLGEFAVVFGVYALFTLVVGAILLAISTSSVRAIEGRLVADPLNTGAIGLGVLVGGFVALVVASAVTATLVGVGAPAIVGRAPIALTVALSAGLTVANTIGIITAGSVLLRRVGLSDDAHPNPWLALVVGTIIVQLLYLVPLVNLVVALVVVGLATGATVEYWWTDRDENGGEGEDEGPSDPEPREDALDR</sequence>
<evidence type="ECO:0000259" key="3">
    <source>
        <dbReference type="Pfam" id="PF26514"/>
    </source>
</evidence>
<feature type="transmembrane region" description="Helical" evidence="2">
    <location>
        <begin position="37"/>
        <end position="59"/>
    </location>
</feature>
<feature type="transmembrane region" description="Helical" evidence="2">
    <location>
        <begin position="117"/>
        <end position="143"/>
    </location>
</feature>
<keyword evidence="2" id="KW-0812">Transmembrane</keyword>
<dbReference type="InterPro" id="IPR058486">
    <property type="entry name" value="DUF8173"/>
</dbReference>
<keyword evidence="2" id="KW-0472">Membrane</keyword>
<evidence type="ECO:0000313" key="4">
    <source>
        <dbReference type="EMBL" id="SEW13533.1"/>
    </source>
</evidence>
<proteinExistence type="predicted"/>
<accession>A0A1I0PGF7</accession>
<evidence type="ECO:0000313" key="5">
    <source>
        <dbReference type="Proteomes" id="UP000183275"/>
    </source>
</evidence>
<feature type="region of interest" description="Disordered" evidence="1">
    <location>
        <begin position="199"/>
        <end position="224"/>
    </location>
</feature>
<dbReference type="RefSeq" id="WP_049991147.1">
    <property type="nucleotide sequence ID" value="NZ_FOIS01000003.1"/>
</dbReference>